<name>A0A248UN11_9HYPH</name>
<dbReference type="AlphaFoldDB" id="A0A248UN11"/>
<organism evidence="2 3">
    <name type="scientific">Ochrobactrum quorumnocens</name>
    <dbReference type="NCBI Taxonomy" id="271865"/>
    <lineage>
        <taxon>Bacteria</taxon>
        <taxon>Pseudomonadati</taxon>
        <taxon>Pseudomonadota</taxon>
        <taxon>Alphaproteobacteria</taxon>
        <taxon>Hyphomicrobiales</taxon>
        <taxon>Brucellaceae</taxon>
        <taxon>Brucella/Ochrobactrum group</taxon>
        <taxon>Ochrobactrum</taxon>
    </lineage>
</organism>
<keyword evidence="2" id="KW-0614">Plasmid</keyword>
<keyword evidence="1" id="KW-0472">Membrane</keyword>
<dbReference type="KEGG" id="och:CES85_3029"/>
<gene>
    <name evidence="2" type="ORF">CES85_3029</name>
</gene>
<geneLocation type="plasmid" evidence="2 3">
    <name>unnamed1</name>
</geneLocation>
<dbReference type="Proteomes" id="UP000215256">
    <property type="component" value="Plasmid unnamed1"/>
</dbReference>
<protein>
    <submittedName>
        <fullName evidence="2">Uncharacterized protein</fullName>
    </submittedName>
</protein>
<evidence type="ECO:0000256" key="1">
    <source>
        <dbReference type="SAM" id="Phobius"/>
    </source>
</evidence>
<accession>A0A248UN11</accession>
<evidence type="ECO:0000313" key="2">
    <source>
        <dbReference type="EMBL" id="ASV88026.1"/>
    </source>
</evidence>
<dbReference type="EMBL" id="CP022605">
    <property type="protein sequence ID" value="ASV88026.1"/>
    <property type="molecule type" value="Genomic_DNA"/>
</dbReference>
<proteinExistence type="predicted"/>
<evidence type="ECO:0000313" key="3">
    <source>
        <dbReference type="Proteomes" id="UP000215256"/>
    </source>
</evidence>
<keyword evidence="1" id="KW-1133">Transmembrane helix</keyword>
<reference evidence="2 3" key="1">
    <citation type="submission" date="2017-07" db="EMBL/GenBank/DDBJ databases">
        <title>Phylogenetic study on the rhizospheric bacterium Ochrobactrum sp. A44.</title>
        <authorList>
            <person name="Krzyzanowska D.M."/>
            <person name="Ossowicki A."/>
            <person name="Rajewska M."/>
            <person name="Maciag T."/>
            <person name="Kaczynski Z."/>
            <person name="Czerwicka M."/>
            <person name="Jafra S."/>
        </authorList>
    </citation>
    <scope>NUCLEOTIDE SEQUENCE [LARGE SCALE GENOMIC DNA]</scope>
    <source>
        <strain evidence="2 3">A44</strain>
        <plasmid evidence="2 3">unnamed1</plasmid>
    </source>
</reference>
<feature type="transmembrane region" description="Helical" evidence="1">
    <location>
        <begin position="7"/>
        <end position="34"/>
    </location>
</feature>
<keyword evidence="1" id="KW-0812">Transmembrane</keyword>
<sequence>MLIIKMIVIRVIAMIPCGFGFQLSTVWFGVITYLKTEGSGRWSVDRLIGRQFQSILKSVKRFSEKMRVKIHSYSAQKGGRYLPPFCRSVEISPL</sequence>